<dbReference type="InterPro" id="IPR050490">
    <property type="entry name" value="Bact_solute-bd_prot1"/>
</dbReference>
<evidence type="ECO:0000256" key="2">
    <source>
        <dbReference type="ARBA" id="ARBA00008520"/>
    </source>
</evidence>
<reference evidence="7 8" key="1">
    <citation type="submission" date="2018-10" db="EMBL/GenBank/DDBJ databases">
        <title>Robbsia sp. DHC34, isolated from soil.</title>
        <authorList>
            <person name="Gao Z.-H."/>
            <person name="Qiu L.-H."/>
        </authorList>
    </citation>
    <scope>NUCLEOTIDE SEQUENCE [LARGE SCALE GENOMIC DNA]</scope>
    <source>
        <strain evidence="7 8">DHC34</strain>
    </source>
</reference>
<comment type="similarity">
    <text evidence="2">Belongs to the bacterial solute-binding protein 1 family.</text>
</comment>
<evidence type="ECO:0000313" key="8">
    <source>
        <dbReference type="Proteomes" id="UP000270342"/>
    </source>
</evidence>
<comment type="subunit">
    <text evidence="3">The complex is composed of two ATP-binding proteins (UgpC), two transmembrane proteins (UgpA and UgpE) and a solute-binding protein (UgpB).</text>
</comment>
<proteinExistence type="inferred from homology"/>
<dbReference type="Gene3D" id="3.40.190.10">
    <property type="entry name" value="Periplasmic binding protein-like II"/>
    <property type="match status" value="1"/>
</dbReference>
<dbReference type="PANTHER" id="PTHR43649:SF31">
    <property type="entry name" value="SN-GLYCEROL-3-PHOSPHATE-BINDING PERIPLASMIC PROTEIN UGPB"/>
    <property type="match status" value="1"/>
</dbReference>
<evidence type="ECO:0000256" key="6">
    <source>
        <dbReference type="ARBA" id="ARBA00022729"/>
    </source>
</evidence>
<keyword evidence="8" id="KW-1185">Reference proteome</keyword>
<evidence type="ECO:0000256" key="1">
    <source>
        <dbReference type="ARBA" id="ARBA00004418"/>
    </source>
</evidence>
<evidence type="ECO:0000313" key="7">
    <source>
        <dbReference type="EMBL" id="RKP59328.1"/>
    </source>
</evidence>
<dbReference type="Pfam" id="PF01547">
    <property type="entry name" value="SBP_bac_1"/>
    <property type="match status" value="1"/>
</dbReference>
<dbReference type="Proteomes" id="UP000270342">
    <property type="component" value="Unassembled WGS sequence"/>
</dbReference>
<comment type="subcellular location">
    <subcellularLocation>
        <location evidence="1">Periplasm</location>
    </subcellularLocation>
</comment>
<dbReference type="GO" id="GO:0042597">
    <property type="term" value="C:periplasmic space"/>
    <property type="evidence" value="ECO:0007669"/>
    <property type="project" value="UniProtKB-SubCell"/>
</dbReference>
<organism evidence="7 8">
    <name type="scientific">Pararobbsia silviterrae</name>
    <dbReference type="NCBI Taxonomy" id="1792498"/>
    <lineage>
        <taxon>Bacteria</taxon>
        <taxon>Pseudomonadati</taxon>
        <taxon>Pseudomonadota</taxon>
        <taxon>Betaproteobacteria</taxon>
        <taxon>Burkholderiales</taxon>
        <taxon>Burkholderiaceae</taxon>
        <taxon>Pararobbsia</taxon>
    </lineage>
</organism>
<sequence>MIASLSMAFAASVQASPVEVKYVLWDANQRPAYQACAAQFEKENPDIHIKISQVGWADYWTALTTQFVSGTAPDVITNHLMKYPEMVTNGQLVDLTPYIQRDKVATDGYYPTLLTNWAKDGHQYGLPKDWDTIVLVYNKQMFKDAGIDPATIANWNWNDRDGGTFQNAIAKLSIDDNGNRGDTPKFDAQHVKVRGYQVATTGGMMGQSEWSPFAVSEGFKFNDGPWTTTYHYDDPRLARTLQWLANLSKKGYSARFDEASKLGNPALFAAGKTAMVADGSWMVNWYTENAKFDVGYAVLPQGPNGRATMFNGLADSIWSGSKHKEESWKWVKFLGSSSCQTIVAQRGVVFPAIRQLDQIAVDAHAKRGIDTQAFLDMTKATTFQPPIAKGGAQIDSIMNATIESILLGQADAATALKEANAKVNDVAQH</sequence>
<dbReference type="InterPro" id="IPR006059">
    <property type="entry name" value="SBP"/>
</dbReference>
<dbReference type="AlphaFoldDB" id="A0A494YF32"/>
<keyword evidence="6" id="KW-0732">Signal</keyword>
<comment type="caution">
    <text evidence="7">The sequence shown here is derived from an EMBL/GenBank/DDBJ whole genome shotgun (WGS) entry which is preliminary data.</text>
</comment>
<dbReference type="EMBL" id="RBZU01000001">
    <property type="protein sequence ID" value="RKP59328.1"/>
    <property type="molecule type" value="Genomic_DNA"/>
</dbReference>
<evidence type="ECO:0000256" key="3">
    <source>
        <dbReference type="ARBA" id="ARBA00011557"/>
    </source>
</evidence>
<gene>
    <name evidence="7" type="ORF">D7S86_00195</name>
</gene>
<dbReference type="SUPFAM" id="SSF53850">
    <property type="entry name" value="Periplasmic binding protein-like II"/>
    <property type="match status" value="1"/>
</dbReference>
<dbReference type="PANTHER" id="PTHR43649">
    <property type="entry name" value="ARABINOSE-BINDING PROTEIN-RELATED"/>
    <property type="match status" value="1"/>
</dbReference>
<dbReference type="OrthoDB" id="8663148at2"/>
<name>A0A494YF32_9BURK</name>
<dbReference type="CDD" id="cd13585">
    <property type="entry name" value="PBP2_TMBP_like"/>
    <property type="match status" value="1"/>
</dbReference>
<evidence type="ECO:0000256" key="5">
    <source>
        <dbReference type="ARBA" id="ARBA00022448"/>
    </source>
</evidence>
<accession>A0A494YF32</accession>
<evidence type="ECO:0000256" key="4">
    <source>
        <dbReference type="ARBA" id="ARBA00017470"/>
    </source>
</evidence>
<protein>
    <recommendedName>
        <fullName evidence="4">sn-glycerol-3-phosphate-binding periplasmic protein UgpB</fullName>
    </recommendedName>
</protein>
<keyword evidence="5" id="KW-0813">Transport</keyword>